<name>A0A0K8T2G5_LYGHE</name>
<organism evidence="1">
    <name type="scientific">Lygus hesperus</name>
    <name type="common">Western plant bug</name>
    <dbReference type="NCBI Taxonomy" id="30085"/>
    <lineage>
        <taxon>Eukaryota</taxon>
        <taxon>Metazoa</taxon>
        <taxon>Ecdysozoa</taxon>
        <taxon>Arthropoda</taxon>
        <taxon>Hexapoda</taxon>
        <taxon>Insecta</taxon>
        <taxon>Pterygota</taxon>
        <taxon>Neoptera</taxon>
        <taxon>Paraneoptera</taxon>
        <taxon>Hemiptera</taxon>
        <taxon>Heteroptera</taxon>
        <taxon>Panheteroptera</taxon>
        <taxon>Cimicomorpha</taxon>
        <taxon>Miridae</taxon>
        <taxon>Mirini</taxon>
        <taxon>Lygus</taxon>
    </lineage>
</organism>
<sequence>KEAAMLPEPNPTRTYSPMDLTPSVKSKMLGCWRELHQAYPSGNRYKILFPPPRKSTWFDIVAEVKPRPFYRTICRLRNGHCNTKVLQFLIGNTDSPLCRFCSQSDESPEHMILECTAHDNARITFLRELHAKIPSPFNLDTILAENDAE</sequence>
<evidence type="ECO:0008006" key="2">
    <source>
        <dbReference type="Google" id="ProtNLM"/>
    </source>
</evidence>
<feature type="non-terminal residue" evidence="1">
    <location>
        <position position="149"/>
    </location>
</feature>
<protein>
    <recommendedName>
        <fullName evidence="2">Reverse transcriptase zinc-binding domain-containing protein</fullName>
    </recommendedName>
</protein>
<dbReference type="EMBL" id="GBRD01006255">
    <property type="protein sequence ID" value="JAG59566.1"/>
    <property type="molecule type" value="Transcribed_RNA"/>
</dbReference>
<accession>A0A0K8T2G5</accession>
<evidence type="ECO:0000313" key="1">
    <source>
        <dbReference type="EMBL" id="JAG59566.1"/>
    </source>
</evidence>
<proteinExistence type="predicted"/>
<reference evidence="1" key="1">
    <citation type="submission" date="2014-09" db="EMBL/GenBank/DDBJ databases">
        <authorList>
            <person name="Magalhaes I.L.F."/>
            <person name="Oliveira U."/>
            <person name="Santos F.R."/>
            <person name="Vidigal T.H.D.A."/>
            <person name="Brescovit A.D."/>
            <person name="Santos A.J."/>
        </authorList>
    </citation>
    <scope>NUCLEOTIDE SEQUENCE</scope>
</reference>
<dbReference type="AlphaFoldDB" id="A0A0K8T2G5"/>
<feature type="non-terminal residue" evidence="1">
    <location>
        <position position="1"/>
    </location>
</feature>